<name>A0A7J0GWI7_9ERIC</name>
<evidence type="ECO:0000256" key="6">
    <source>
        <dbReference type="ARBA" id="ARBA00047806"/>
    </source>
</evidence>
<dbReference type="GO" id="GO:0034599">
    <property type="term" value="P:cellular response to oxidative stress"/>
    <property type="evidence" value="ECO:0007669"/>
    <property type="project" value="TreeGrafter"/>
</dbReference>
<evidence type="ECO:0000256" key="4">
    <source>
        <dbReference type="ARBA" id="ARBA00030273"/>
    </source>
</evidence>
<evidence type="ECO:0000259" key="8">
    <source>
        <dbReference type="Pfam" id="PF01625"/>
    </source>
</evidence>
<dbReference type="Gene3D" id="3.30.1060.10">
    <property type="entry name" value="Peptide methionine sulphoxide reductase MsrA"/>
    <property type="match status" value="1"/>
</dbReference>
<dbReference type="InterPro" id="IPR036509">
    <property type="entry name" value="Met_Sox_Rdtase_MsrA_sf"/>
</dbReference>
<dbReference type="InterPro" id="IPR050162">
    <property type="entry name" value="MsrA_MetSO_reductase"/>
</dbReference>
<dbReference type="InterPro" id="IPR002569">
    <property type="entry name" value="Met_Sox_Rdtase_MsrA_dom"/>
</dbReference>
<dbReference type="EMBL" id="BJWL01000024">
    <property type="protein sequence ID" value="GFZ15146.1"/>
    <property type="molecule type" value="Genomic_DNA"/>
</dbReference>
<evidence type="ECO:0000256" key="7">
    <source>
        <dbReference type="ARBA" id="ARBA00048782"/>
    </source>
</evidence>
<dbReference type="PANTHER" id="PTHR42799:SF2">
    <property type="entry name" value="MITOCHONDRIAL PEPTIDE METHIONINE SULFOXIDE REDUCTASE"/>
    <property type="match status" value="1"/>
</dbReference>
<dbReference type="GO" id="GO:0008113">
    <property type="term" value="F:peptide-methionine (S)-S-oxide reductase activity"/>
    <property type="evidence" value="ECO:0007669"/>
    <property type="project" value="UniProtKB-EC"/>
</dbReference>
<evidence type="ECO:0000256" key="3">
    <source>
        <dbReference type="ARBA" id="ARBA00023002"/>
    </source>
</evidence>
<dbReference type="Pfam" id="PF01625">
    <property type="entry name" value="PMSR"/>
    <property type="match status" value="1"/>
</dbReference>
<dbReference type="EC" id="1.8.4.11" evidence="2"/>
<evidence type="ECO:0000256" key="2">
    <source>
        <dbReference type="ARBA" id="ARBA00012502"/>
    </source>
</evidence>
<dbReference type="PANTHER" id="PTHR42799">
    <property type="entry name" value="MITOCHONDRIAL PEPTIDE METHIONINE SULFOXIDE REDUCTASE"/>
    <property type="match status" value="1"/>
</dbReference>
<dbReference type="SUPFAM" id="SSF55068">
    <property type="entry name" value="Peptide methionine sulfoxide reductase"/>
    <property type="match status" value="1"/>
</dbReference>
<feature type="domain" description="Peptide methionine sulphoxide reductase MsrA" evidence="8">
    <location>
        <begin position="15"/>
        <end position="74"/>
    </location>
</feature>
<reference evidence="9 10" key="1">
    <citation type="submission" date="2019-07" db="EMBL/GenBank/DDBJ databases">
        <title>De Novo Assembly of kiwifruit Actinidia rufa.</title>
        <authorList>
            <person name="Sugita-Konishi S."/>
            <person name="Sato K."/>
            <person name="Mori E."/>
            <person name="Abe Y."/>
            <person name="Kisaki G."/>
            <person name="Hamano K."/>
            <person name="Suezawa K."/>
            <person name="Otani M."/>
            <person name="Fukuda T."/>
            <person name="Manabe T."/>
            <person name="Gomi K."/>
            <person name="Tabuchi M."/>
            <person name="Akimitsu K."/>
            <person name="Kataoka I."/>
        </authorList>
    </citation>
    <scope>NUCLEOTIDE SEQUENCE [LARGE SCALE GENOMIC DNA]</scope>
    <source>
        <strain evidence="10">cv. Fuchu</strain>
    </source>
</reference>
<comment type="caution">
    <text evidence="9">The sequence shown here is derived from an EMBL/GenBank/DDBJ whole genome shotgun (WGS) entry which is preliminary data.</text>
</comment>
<evidence type="ECO:0000256" key="5">
    <source>
        <dbReference type="ARBA" id="ARBA00030643"/>
    </source>
</evidence>
<protein>
    <recommendedName>
        <fullName evidence="2">peptide-methionine (S)-S-oxide reductase</fullName>
        <ecNumber evidence="2">1.8.4.11</ecNumber>
    </recommendedName>
    <alternativeName>
        <fullName evidence="5">Peptide-methionine (S)-S-oxide reductase</fullName>
    </alternativeName>
    <alternativeName>
        <fullName evidence="4">Protein-methionine-S-oxide reductase</fullName>
    </alternativeName>
</protein>
<dbReference type="Proteomes" id="UP000585474">
    <property type="component" value="Unassembled WGS sequence"/>
</dbReference>
<comment type="similarity">
    <text evidence="1">Belongs to the MsrA Met sulfoxide reductase family.</text>
</comment>
<organism evidence="9 10">
    <name type="scientific">Actinidia rufa</name>
    <dbReference type="NCBI Taxonomy" id="165716"/>
    <lineage>
        <taxon>Eukaryota</taxon>
        <taxon>Viridiplantae</taxon>
        <taxon>Streptophyta</taxon>
        <taxon>Embryophyta</taxon>
        <taxon>Tracheophyta</taxon>
        <taxon>Spermatophyta</taxon>
        <taxon>Magnoliopsida</taxon>
        <taxon>eudicotyledons</taxon>
        <taxon>Gunneridae</taxon>
        <taxon>Pentapetalae</taxon>
        <taxon>asterids</taxon>
        <taxon>Ericales</taxon>
        <taxon>Actinidiaceae</taxon>
        <taxon>Actinidia</taxon>
    </lineage>
</organism>
<comment type="catalytic activity">
    <reaction evidence="7">
        <text>[thioredoxin]-disulfide + L-methionine + H2O = L-methionine (S)-S-oxide + [thioredoxin]-dithiol</text>
        <dbReference type="Rhea" id="RHEA:19993"/>
        <dbReference type="Rhea" id="RHEA-COMP:10698"/>
        <dbReference type="Rhea" id="RHEA-COMP:10700"/>
        <dbReference type="ChEBI" id="CHEBI:15377"/>
        <dbReference type="ChEBI" id="CHEBI:29950"/>
        <dbReference type="ChEBI" id="CHEBI:50058"/>
        <dbReference type="ChEBI" id="CHEBI:57844"/>
        <dbReference type="ChEBI" id="CHEBI:58772"/>
        <dbReference type="EC" id="1.8.4.11"/>
    </reaction>
</comment>
<proteinExistence type="inferred from homology"/>
<dbReference type="AlphaFoldDB" id="A0A7J0GWI7"/>
<keyword evidence="10" id="KW-1185">Reference proteome</keyword>
<gene>
    <name evidence="9" type="ORF">Acr_24g0013360</name>
</gene>
<dbReference type="GO" id="GO:0005737">
    <property type="term" value="C:cytoplasm"/>
    <property type="evidence" value="ECO:0007669"/>
    <property type="project" value="TreeGrafter"/>
</dbReference>
<accession>A0A7J0GWI7</accession>
<evidence type="ECO:0000256" key="1">
    <source>
        <dbReference type="ARBA" id="ARBA00005591"/>
    </source>
</evidence>
<dbReference type="OrthoDB" id="77405at2759"/>
<comment type="catalytic activity">
    <reaction evidence="6">
        <text>L-methionyl-[protein] + [thioredoxin]-disulfide + H2O = L-methionyl-(S)-S-oxide-[protein] + [thioredoxin]-dithiol</text>
        <dbReference type="Rhea" id="RHEA:14217"/>
        <dbReference type="Rhea" id="RHEA-COMP:10698"/>
        <dbReference type="Rhea" id="RHEA-COMP:10700"/>
        <dbReference type="Rhea" id="RHEA-COMP:12313"/>
        <dbReference type="Rhea" id="RHEA-COMP:12315"/>
        <dbReference type="ChEBI" id="CHEBI:15377"/>
        <dbReference type="ChEBI" id="CHEBI:16044"/>
        <dbReference type="ChEBI" id="CHEBI:29950"/>
        <dbReference type="ChEBI" id="CHEBI:44120"/>
        <dbReference type="ChEBI" id="CHEBI:50058"/>
        <dbReference type="EC" id="1.8.4.11"/>
    </reaction>
</comment>
<keyword evidence="3" id="KW-0560">Oxidoreductase</keyword>
<evidence type="ECO:0000313" key="9">
    <source>
        <dbReference type="EMBL" id="GFZ15146.1"/>
    </source>
</evidence>
<evidence type="ECO:0000313" key="10">
    <source>
        <dbReference type="Proteomes" id="UP000585474"/>
    </source>
</evidence>
<sequence>MILCCVCQCFEAFPGNDVGTQYRSGIYFYTPEQEKAALEDRQQRILNGKIVAEILPSKKFYRAEEYHQQFLAKSGRFGFQQSAEKGCNDPIRCYG</sequence>